<dbReference type="AlphaFoldDB" id="A0A0R1RYX1"/>
<name>A0A0R1RYX1_9LACO</name>
<evidence type="ECO:0000313" key="2">
    <source>
        <dbReference type="EMBL" id="KRL58504.1"/>
    </source>
</evidence>
<sequence length="88" mass="9919">MEKFCQSCGMPLTTANQGTQKDGTAAQQYCHLCYQAGEWTEPTATFEQMLAKGIAGIQADSTTGRFKKWFLVKSYPMMLKKVSRWQAK</sequence>
<dbReference type="eggNOG" id="COG3708">
    <property type="taxonomic scope" value="Bacteria"/>
</dbReference>
<comment type="caution">
    <text evidence="2">The sequence shown here is derived from an EMBL/GenBank/DDBJ whole genome shotgun (WGS) entry which is preliminary data.</text>
</comment>
<evidence type="ECO:0000313" key="3">
    <source>
        <dbReference type="Proteomes" id="UP000051264"/>
    </source>
</evidence>
<dbReference type="OrthoDB" id="9801008at2"/>
<gene>
    <name evidence="2" type="ORF">FC69_GL000374</name>
</gene>
<dbReference type="EMBL" id="AZEX01000070">
    <property type="protein sequence ID" value="KRL58504.1"/>
    <property type="molecule type" value="Genomic_DNA"/>
</dbReference>
<dbReference type="InterPro" id="IPR025868">
    <property type="entry name" value="Zn_ribbon_dom_put"/>
</dbReference>
<organism evidence="2 3">
    <name type="scientific">Latilactobacillus fuchuensis DSM 14340 = JCM 11249</name>
    <dbReference type="NCBI Taxonomy" id="1423747"/>
    <lineage>
        <taxon>Bacteria</taxon>
        <taxon>Bacillati</taxon>
        <taxon>Bacillota</taxon>
        <taxon>Bacilli</taxon>
        <taxon>Lactobacillales</taxon>
        <taxon>Lactobacillaceae</taxon>
        <taxon>Latilactobacillus</taxon>
    </lineage>
</organism>
<dbReference type="PATRIC" id="fig|1423747.3.peg.382"/>
<evidence type="ECO:0000259" key="1">
    <source>
        <dbReference type="Pfam" id="PF12674"/>
    </source>
</evidence>
<protein>
    <recommendedName>
        <fullName evidence="1">Putative zinc ribbon domain-containing protein</fullName>
    </recommendedName>
</protein>
<dbReference type="Proteomes" id="UP000051264">
    <property type="component" value="Unassembled WGS sequence"/>
</dbReference>
<dbReference type="RefSeq" id="WP_025082427.1">
    <property type="nucleotide sequence ID" value="NZ_AZEX01000070.1"/>
</dbReference>
<dbReference type="Pfam" id="PF12674">
    <property type="entry name" value="Zn_ribbon_2"/>
    <property type="match status" value="1"/>
</dbReference>
<feature type="domain" description="Putative zinc ribbon" evidence="1">
    <location>
        <begin position="4"/>
        <end position="86"/>
    </location>
</feature>
<proteinExistence type="predicted"/>
<dbReference type="STRING" id="1423747.FC69_GL000374"/>
<accession>A0A0R1RYX1</accession>
<reference evidence="2 3" key="1">
    <citation type="journal article" date="2015" name="Genome Announc.">
        <title>Expanding the biotechnology potential of lactobacilli through comparative genomics of 213 strains and associated genera.</title>
        <authorList>
            <person name="Sun Z."/>
            <person name="Harris H.M."/>
            <person name="McCann A."/>
            <person name="Guo C."/>
            <person name="Argimon S."/>
            <person name="Zhang W."/>
            <person name="Yang X."/>
            <person name="Jeffery I.B."/>
            <person name="Cooney J.C."/>
            <person name="Kagawa T.F."/>
            <person name="Liu W."/>
            <person name="Song Y."/>
            <person name="Salvetti E."/>
            <person name="Wrobel A."/>
            <person name="Rasinkangas P."/>
            <person name="Parkhill J."/>
            <person name="Rea M.C."/>
            <person name="O'Sullivan O."/>
            <person name="Ritari J."/>
            <person name="Douillard F.P."/>
            <person name="Paul Ross R."/>
            <person name="Yang R."/>
            <person name="Briner A.E."/>
            <person name="Felis G.E."/>
            <person name="de Vos W.M."/>
            <person name="Barrangou R."/>
            <person name="Klaenhammer T.R."/>
            <person name="Caufield P.W."/>
            <person name="Cui Y."/>
            <person name="Zhang H."/>
            <person name="O'Toole P.W."/>
        </authorList>
    </citation>
    <scope>NUCLEOTIDE SEQUENCE [LARGE SCALE GENOMIC DNA]</scope>
    <source>
        <strain evidence="2 3">DSM 14340</strain>
    </source>
</reference>